<reference evidence="1 2" key="1">
    <citation type="submission" date="2019-07" db="EMBL/GenBank/DDBJ databases">
        <title>Shewanella sp. YLB-06 whole genomic sequence.</title>
        <authorList>
            <person name="Yu L."/>
        </authorList>
    </citation>
    <scope>NUCLEOTIDE SEQUENCE [LARGE SCALE GENOMIC DNA]</scope>
    <source>
        <strain evidence="1 2">YLB-06</strain>
    </source>
</reference>
<gene>
    <name evidence="1" type="ORF">FM037_08105</name>
</gene>
<proteinExistence type="predicted"/>
<organism evidence="1 2">
    <name type="scientific">Shewanella psychropiezotolerans</name>
    <dbReference type="NCBI Taxonomy" id="2593655"/>
    <lineage>
        <taxon>Bacteria</taxon>
        <taxon>Pseudomonadati</taxon>
        <taxon>Pseudomonadota</taxon>
        <taxon>Gammaproteobacteria</taxon>
        <taxon>Alteromonadales</taxon>
        <taxon>Shewanellaceae</taxon>
        <taxon>Shewanella</taxon>
    </lineage>
</organism>
<accession>A0ABX5WVS3</accession>
<name>A0ABX5WVS3_9GAMM</name>
<evidence type="ECO:0008006" key="3">
    <source>
        <dbReference type="Google" id="ProtNLM"/>
    </source>
</evidence>
<protein>
    <recommendedName>
        <fullName evidence="3">Orphan protein</fullName>
    </recommendedName>
</protein>
<dbReference type="EMBL" id="CP041614">
    <property type="protein sequence ID" value="QDO83195.1"/>
    <property type="molecule type" value="Genomic_DNA"/>
</dbReference>
<dbReference type="Proteomes" id="UP000315947">
    <property type="component" value="Chromosome"/>
</dbReference>
<sequence length="104" mass="11595">MNTANLLSRDELAMFADLFSVDNITDANHSDVNQQIDLKDYSSDSSELLIDNIDRWSNLMALGNVLSEVKEDVTDPNKVANGIQLAIEIYNTIINKDLVNPLQV</sequence>
<evidence type="ECO:0000313" key="1">
    <source>
        <dbReference type="EMBL" id="QDO83195.1"/>
    </source>
</evidence>
<keyword evidence="2" id="KW-1185">Reference proteome</keyword>
<dbReference type="RefSeq" id="WP_144045576.1">
    <property type="nucleotide sequence ID" value="NZ_CP041614.1"/>
</dbReference>
<evidence type="ECO:0000313" key="2">
    <source>
        <dbReference type="Proteomes" id="UP000315947"/>
    </source>
</evidence>